<evidence type="ECO:0000313" key="1">
    <source>
        <dbReference type="EMBL" id="PON50332.1"/>
    </source>
</evidence>
<organism evidence="1 2">
    <name type="scientific">Parasponia andersonii</name>
    <name type="common">Sponia andersonii</name>
    <dbReference type="NCBI Taxonomy" id="3476"/>
    <lineage>
        <taxon>Eukaryota</taxon>
        <taxon>Viridiplantae</taxon>
        <taxon>Streptophyta</taxon>
        <taxon>Embryophyta</taxon>
        <taxon>Tracheophyta</taxon>
        <taxon>Spermatophyta</taxon>
        <taxon>Magnoliopsida</taxon>
        <taxon>eudicotyledons</taxon>
        <taxon>Gunneridae</taxon>
        <taxon>Pentapetalae</taxon>
        <taxon>rosids</taxon>
        <taxon>fabids</taxon>
        <taxon>Rosales</taxon>
        <taxon>Cannabaceae</taxon>
        <taxon>Parasponia</taxon>
    </lineage>
</organism>
<dbReference type="AlphaFoldDB" id="A0A2P5BNG3"/>
<reference evidence="2" key="1">
    <citation type="submission" date="2016-06" db="EMBL/GenBank/DDBJ databases">
        <title>Parallel loss of symbiosis genes in relatives of nitrogen-fixing non-legume Parasponia.</title>
        <authorList>
            <person name="Van Velzen R."/>
            <person name="Holmer R."/>
            <person name="Bu F."/>
            <person name="Rutten L."/>
            <person name="Van Zeijl A."/>
            <person name="Liu W."/>
            <person name="Santuari L."/>
            <person name="Cao Q."/>
            <person name="Sharma T."/>
            <person name="Shen D."/>
            <person name="Roswanjaya Y."/>
            <person name="Wardhani T."/>
            <person name="Kalhor M.S."/>
            <person name="Jansen J."/>
            <person name="Van den Hoogen J."/>
            <person name="Gungor B."/>
            <person name="Hartog M."/>
            <person name="Hontelez J."/>
            <person name="Verver J."/>
            <person name="Yang W.-C."/>
            <person name="Schijlen E."/>
            <person name="Repin R."/>
            <person name="Schilthuizen M."/>
            <person name="Schranz E."/>
            <person name="Heidstra R."/>
            <person name="Miyata K."/>
            <person name="Fedorova E."/>
            <person name="Kohlen W."/>
            <person name="Bisseling T."/>
            <person name="Smit S."/>
            <person name="Geurts R."/>
        </authorList>
    </citation>
    <scope>NUCLEOTIDE SEQUENCE [LARGE SCALE GENOMIC DNA]</scope>
    <source>
        <strain evidence="2">cv. WU1-14</strain>
    </source>
</reference>
<sequence length="162" mass="16791">SVTLNNAHLFHDVPSVVIAEPFKGISKTAVSNVSFSKKRDLGFLEPGYGAGPFASAGVNVGVPILDYRLPSAGVGAHGLVSRGAHGSVRERDLGLSRASGSKLVQEQVASFGDVSSPYVSFKVIDSNLVCSQGFAVLAPKHKGFVSDSNPIPQRNGGVPSFA</sequence>
<proteinExistence type="predicted"/>
<gene>
    <name evidence="1" type="ORF">PanWU01x14_224180</name>
</gene>
<name>A0A2P5BNG3_PARAD</name>
<evidence type="ECO:0000313" key="2">
    <source>
        <dbReference type="Proteomes" id="UP000237105"/>
    </source>
</evidence>
<dbReference type="Proteomes" id="UP000237105">
    <property type="component" value="Unassembled WGS sequence"/>
</dbReference>
<protein>
    <submittedName>
        <fullName evidence="1">Uncharacterized protein</fullName>
    </submittedName>
</protein>
<comment type="caution">
    <text evidence="1">The sequence shown here is derived from an EMBL/GenBank/DDBJ whole genome shotgun (WGS) entry which is preliminary data.</text>
</comment>
<accession>A0A2P5BNG3</accession>
<feature type="non-terminal residue" evidence="1">
    <location>
        <position position="1"/>
    </location>
</feature>
<dbReference type="EMBL" id="JXTB01000247">
    <property type="protein sequence ID" value="PON50332.1"/>
    <property type="molecule type" value="Genomic_DNA"/>
</dbReference>
<keyword evidence="2" id="KW-1185">Reference proteome</keyword>